<dbReference type="InterPro" id="IPR027304">
    <property type="entry name" value="Trigger_fact/SurA_dom_sf"/>
</dbReference>
<evidence type="ECO:0000259" key="11">
    <source>
        <dbReference type="Pfam" id="PF05697"/>
    </source>
</evidence>
<evidence type="ECO:0000259" key="12">
    <source>
        <dbReference type="Pfam" id="PF05698"/>
    </source>
</evidence>
<name>A0A0G1AV30_9BACT</name>
<dbReference type="Proteomes" id="UP000034135">
    <property type="component" value="Unassembled WGS sequence"/>
</dbReference>
<dbReference type="AlphaFoldDB" id="A0A0G1AV30"/>
<dbReference type="InterPro" id="IPR036611">
    <property type="entry name" value="Trigger_fac_ribosome-bd_sf"/>
</dbReference>
<evidence type="ECO:0000256" key="2">
    <source>
        <dbReference type="ARBA" id="ARBA00004496"/>
    </source>
</evidence>
<proteinExistence type="inferred from homology"/>
<dbReference type="Pfam" id="PF05698">
    <property type="entry name" value="Trigger_C"/>
    <property type="match status" value="1"/>
</dbReference>
<evidence type="ECO:0000256" key="1">
    <source>
        <dbReference type="ARBA" id="ARBA00000971"/>
    </source>
</evidence>
<dbReference type="EC" id="5.2.1.8" evidence="4"/>
<evidence type="ECO:0000256" key="5">
    <source>
        <dbReference type="ARBA" id="ARBA00016902"/>
    </source>
</evidence>
<evidence type="ECO:0000256" key="8">
    <source>
        <dbReference type="ARBA" id="ARBA00023235"/>
    </source>
</evidence>
<evidence type="ECO:0000313" key="14">
    <source>
        <dbReference type="Proteomes" id="UP000034135"/>
    </source>
</evidence>
<dbReference type="GO" id="GO:0005737">
    <property type="term" value="C:cytoplasm"/>
    <property type="evidence" value="ECO:0007669"/>
    <property type="project" value="UniProtKB-SubCell"/>
</dbReference>
<keyword evidence="6" id="KW-0697">Rotamase</keyword>
<comment type="subcellular location">
    <subcellularLocation>
        <location evidence="2">Cytoplasm</location>
    </subcellularLocation>
</comment>
<sequence>MVTKDISKLPKSIVEVTVTIPWSDVAPKWNETLQRLAADVELPGFRKGQAPLDMVEKSLGQKLQDEVLKVVCPQALIEALQGENIVPIDYPKYQLVSMTLNQQLVFKATITERPNVQVGNYKSISAQRPAVKTVTDDDVNKLVDDLFKRWKAKNPANSPQPTANSQNSEAAGSINFNQPQVASTAPQVLSDTPDDAFAKTVGAQSLLDLKTKIKADLENEAKYNNELDFEELILQEVEKMTTVDVPDILIEDELNRMLVSLQRRVADMGLLLEDYLKSQGKTLEGIKNEWKAQAEKNVRMELGLAEIARQEKVEITDAELQAEIDKIQDGKLKAQFESQEPRLHLKHSLRQIRTLDFLKGLVKTA</sequence>
<dbReference type="Gene3D" id="1.10.3120.10">
    <property type="entry name" value="Trigger factor, C-terminal domain"/>
    <property type="match status" value="1"/>
</dbReference>
<comment type="similarity">
    <text evidence="3">Belongs to the FKBP-type PPIase family. Tig subfamily.</text>
</comment>
<reference evidence="13 14" key="1">
    <citation type="journal article" date="2015" name="Nature">
        <title>rRNA introns, odd ribosomes, and small enigmatic genomes across a large radiation of phyla.</title>
        <authorList>
            <person name="Brown C.T."/>
            <person name="Hug L.A."/>
            <person name="Thomas B.C."/>
            <person name="Sharon I."/>
            <person name="Castelle C.J."/>
            <person name="Singh A."/>
            <person name="Wilkins M.J."/>
            <person name="Williams K.H."/>
            <person name="Banfield J.F."/>
        </authorList>
    </citation>
    <scope>NUCLEOTIDE SEQUENCE [LARGE SCALE GENOMIC DNA]</scope>
</reference>
<dbReference type="GO" id="GO:0043022">
    <property type="term" value="F:ribosome binding"/>
    <property type="evidence" value="ECO:0007669"/>
    <property type="project" value="TreeGrafter"/>
</dbReference>
<comment type="caution">
    <text evidence="13">The sequence shown here is derived from an EMBL/GenBank/DDBJ whole genome shotgun (WGS) entry which is preliminary data.</text>
</comment>
<feature type="region of interest" description="Disordered" evidence="10">
    <location>
        <begin position="151"/>
        <end position="170"/>
    </location>
</feature>
<evidence type="ECO:0000256" key="6">
    <source>
        <dbReference type="ARBA" id="ARBA00023110"/>
    </source>
</evidence>
<accession>A0A0G1AV30</accession>
<evidence type="ECO:0000256" key="10">
    <source>
        <dbReference type="SAM" id="MobiDB-lite"/>
    </source>
</evidence>
<organism evidence="13 14">
    <name type="scientific">Candidatus Daviesbacteria bacterium GW2011_GWA1_42_6</name>
    <dbReference type="NCBI Taxonomy" id="1618420"/>
    <lineage>
        <taxon>Bacteria</taxon>
        <taxon>Candidatus Daviesiibacteriota</taxon>
    </lineage>
</organism>
<dbReference type="GO" id="GO:0051083">
    <property type="term" value="P:'de novo' cotranslational protein folding"/>
    <property type="evidence" value="ECO:0007669"/>
    <property type="project" value="TreeGrafter"/>
</dbReference>
<evidence type="ECO:0000256" key="9">
    <source>
        <dbReference type="ARBA" id="ARBA00029986"/>
    </source>
</evidence>
<evidence type="ECO:0000313" key="13">
    <source>
        <dbReference type="EMBL" id="KKS64824.1"/>
    </source>
</evidence>
<dbReference type="GO" id="GO:0003755">
    <property type="term" value="F:peptidyl-prolyl cis-trans isomerase activity"/>
    <property type="evidence" value="ECO:0007669"/>
    <property type="project" value="UniProtKB-KW"/>
</dbReference>
<feature type="compositionally biased region" description="Polar residues" evidence="10">
    <location>
        <begin position="155"/>
        <end position="170"/>
    </location>
</feature>
<dbReference type="EMBL" id="LCEB01000017">
    <property type="protein sequence ID" value="KKS64824.1"/>
    <property type="molecule type" value="Genomic_DNA"/>
</dbReference>
<dbReference type="InterPro" id="IPR008880">
    <property type="entry name" value="Trigger_fac_C"/>
</dbReference>
<dbReference type="GO" id="GO:0015031">
    <property type="term" value="P:protein transport"/>
    <property type="evidence" value="ECO:0007669"/>
    <property type="project" value="InterPro"/>
</dbReference>
<evidence type="ECO:0000256" key="7">
    <source>
        <dbReference type="ARBA" id="ARBA00023186"/>
    </source>
</evidence>
<keyword evidence="7" id="KW-0143">Chaperone</keyword>
<feature type="domain" description="Trigger factor C-terminal" evidence="12">
    <location>
        <begin position="206"/>
        <end position="358"/>
    </location>
</feature>
<dbReference type="SUPFAM" id="SSF109998">
    <property type="entry name" value="Triger factor/SurA peptide-binding domain-like"/>
    <property type="match status" value="1"/>
</dbReference>
<dbReference type="SUPFAM" id="SSF102735">
    <property type="entry name" value="Trigger factor ribosome-binding domain"/>
    <property type="match status" value="1"/>
</dbReference>
<dbReference type="Gene3D" id="3.30.70.1050">
    <property type="entry name" value="Trigger factor ribosome-binding domain"/>
    <property type="match status" value="1"/>
</dbReference>
<keyword evidence="8" id="KW-0413">Isomerase</keyword>
<dbReference type="InterPro" id="IPR005215">
    <property type="entry name" value="Trig_fac"/>
</dbReference>
<gene>
    <name evidence="13" type="ORF">UV33_C0017G0006</name>
</gene>
<evidence type="ECO:0000256" key="3">
    <source>
        <dbReference type="ARBA" id="ARBA00005464"/>
    </source>
</evidence>
<dbReference type="PANTHER" id="PTHR30560:SF3">
    <property type="entry name" value="TRIGGER FACTOR-LIKE PROTEIN TIG, CHLOROPLASTIC"/>
    <property type="match status" value="1"/>
</dbReference>
<dbReference type="InterPro" id="IPR008881">
    <property type="entry name" value="Trigger_fac_ribosome-bd_bac"/>
</dbReference>
<dbReference type="InterPro" id="IPR037041">
    <property type="entry name" value="Trigger_fac_C_sf"/>
</dbReference>
<dbReference type="GO" id="GO:0044183">
    <property type="term" value="F:protein folding chaperone"/>
    <property type="evidence" value="ECO:0007669"/>
    <property type="project" value="TreeGrafter"/>
</dbReference>
<evidence type="ECO:0000256" key="4">
    <source>
        <dbReference type="ARBA" id="ARBA00013194"/>
    </source>
</evidence>
<dbReference type="Pfam" id="PF05697">
    <property type="entry name" value="Trigger_N"/>
    <property type="match status" value="1"/>
</dbReference>
<dbReference type="PANTHER" id="PTHR30560">
    <property type="entry name" value="TRIGGER FACTOR CHAPERONE AND PEPTIDYL-PROLYL CIS/TRANS ISOMERASE"/>
    <property type="match status" value="1"/>
</dbReference>
<comment type="catalytic activity">
    <reaction evidence="1">
        <text>[protein]-peptidylproline (omega=180) = [protein]-peptidylproline (omega=0)</text>
        <dbReference type="Rhea" id="RHEA:16237"/>
        <dbReference type="Rhea" id="RHEA-COMP:10747"/>
        <dbReference type="Rhea" id="RHEA-COMP:10748"/>
        <dbReference type="ChEBI" id="CHEBI:83833"/>
        <dbReference type="ChEBI" id="CHEBI:83834"/>
        <dbReference type="EC" id="5.2.1.8"/>
    </reaction>
</comment>
<feature type="domain" description="Trigger factor ribosome-binding bacterial" evidence="11">
    <location>
        <begin position="6"/>
        <end position="145"/>
    </location>
</feature>
<dbReference type="GO" id="GO:0043335">
    <property type="term" value="P:protein unfolding"/>
    <property type="evidence" value="ECO:0007669"/>
    <property type="project" value="TreeGrafter"/>
</dbReference>
<protein>
    <recommendedName>
        <fullName evidence="5">Trigger factor</fullName>
        <ecNumber evidence="4">5.2.1.8</ecNumber>
    </recommendedName>
    <alternativeName>
        <fullName evidence="9">PPIase</fullName>
    </alternativeName>
</protein>